<reference evidence="5 6" key="1">
    <citation type="submission" date="2018-06" db="EMBL/GenBank/DDBJ databases">
        <authorList>
            <consortium name="Pathogen Informatics"/>
            <person name="Doyle S."/>
        </authorList>
    </citation>
    <scope>NUCLEOTIDE SEQUENCE [LARGE SCALE GENOMIC DNA]</scope>
    <source>
        <strain evidence="5 6">NCTC11872</strain>
    </source>
</reference>
<dbReference type="SMART" id="SM00420">
    <property type="entry name" value="HTH_DEOR"/>
    <property type="match status" value="1"/>
</dbReference>
<proteinExistence type="predicted"/>
<dbReference type="GO" id="GO:0003677">
    <property type="term" value="F:DNA binding"/>
    <property type="evidence" value="ECO:0007669"/>
    <property type="project" value="UniProtKB-KW"/>
</dbReference>
<dbReference type="PRINTS" id="PR00037">
    <property type="entry name" value="HTHLACR"/>
</dbReference>
<dbReference type="InterPro" id="IPR050313">
    <property type="entry name" value="Carb_Metab_HTH_regulators"/>
</dbReference>
<keyword evidence="3" id="KW-0804">Transcription</keyword>
<keyword evidence="2" id="KW-0238">DNA-binding</keyword>
<evidence type="ECO:0000313" key="5">
    <source>
        <dbReference type="EMBL" id="SPX42395.1"/>
    </source>
</evidence>
<dbReference type="InterPro" id="IPR018356">
    <property type="entry name" value="Tscrpt_reg_HTH_DeoR_CS"/>
</dbReference>
<evidence type="ECO:0000313" key="6">
    <source>
        <dbReference type="Proteomes" id="UP000249936"/>
    </source>
</evidence>
<dbReference type="AlphaFoldDB" id="A0A2X1PZJ6"/>
<dbReference type="InterPro" id="IPR036390">
    <property type="entry name" value="WH_DNA-bd_sf"/>
</dbReference>
<dbReference type="Gene3D" id="1.10.10.10">
    <property type="entry name" value="Winged helix-like DNA-binding domain superfamily/Winged helix DNA-binding domain"/>
    <property type="match status" value="1"/>
</dbReference>
<feature type="domain" description="HTH deoR-type" evidence="4">
    <location>
        <begin position="3"/>
        <end position="58"/>
    </location>
</feature>
<dbReference type="InterPro" id="IPR036388">
    <property type="entry name" value="WH-like_DNA-bd_sf"/>
</dbReference>
<gene>
    <name evidence="5" type="primary">ycnK</name>
    <name evidence="5" type="ORF">NCTC11872_02026</name>
</gene>
<evidence type="ECO:0000259" key="4">
    <source>
        <dbReference type="PROSITE" id="PS51000"/>
    </source>
</evidence>
<evidence type="ECO:0000256" key="1">
    <source>
        <dbReference type="ARBA" id="ARBA00023015"/>
    </source>
</evidence>
<dbReference type="EMBL" id="UASK01000006">
    <property type="protein sequence ID" value="SPX42395.1"/>
    <property type="molecule type" value="Genomic_DNA"/>
</dbReference>
<dbReference type="PANTHER" id="PTHR30363">
    <property type="entry name" value="HTH-TYPE TRANSCRIPTIONAL REGULATOR SRLR-RELATED"/>
    <property type="match status" value="1"/>
</dbReference>
<accession>A0A2X1PZJ6</accession>
<dbReference type="GO" id="GO:0003700">
    <property type="term" value="F:DNA-binding transcription factor activity"/>
    <property type="evidence" value="ECO:0007669"/>
    <property type="project" value="InterPro"/>
</dbReference>
<dbReference type="PROSITE" id="PS51000">
    <property type="entry name" value="HTH_DEOR_2"/>
    <property type="match status" value="1"/>
</dbReference>
<dbReference type="InterPro" id="IPR001034">
    <property type="entry name" value="DeoR_HTH"/>
</dbReference>
<keyword evidence="1" id="KW-0805">Transcription regulation</keyword>
<protein>
    <submittedName>
        <fullName evidence="5">Glycerol-3-phosphate regulon repressor</fullName>
    </submittedName>
</protein>
<organism evidence="5 6">
    <name type="scientific">Haemophilus influenzae</name>
    <dbReference type="NCBI Taxonomy" id="727"/>
    <lineage>
        <taxon>Bacteria</taxon>
        <taxon>Pseudomonadati</taxon>
        <taxon>Pseudomonadota</taxon>
        <taxon>Gammaproteobacteria</taxon>
        <taxon>Pasteurellales</taxon>
        <taxon>Pasteurellaceae</taxon>
        <taxon>Haemophilus</taxon>
    </lineage>
</organism>
<dbReference type="SUPFAM" id="SSF46785">
    <property type="entry name" value="Winged helix' DNA-binding domain"/>
    <property type="match status" value="1"/>
</dbReference>
<name>A0A2X1PZJ6_HAEIF</name>
<evidence type="ECO:0000256" key="3">
    <source>
        <dbReference type="ARBA" id="ARBA00023163"/>
    </source>
</evidence>
<dbReference type="PROSITE" id="PS00894">
    <property type="entry name" value="HTH_DEOR_1"/>
    <property type="match status" value="1"/>
</dbReference>
<dbReference type="Pfam" id="PF08220">
    <property type="entry name" value="HTH_DeoR"/>
    <property type="match status" value="1"/>
</dbReference>
<sequence length="77" mass="8494">MIPAERQKTLLNLISKQSVISINNLVNILGVSHMTVRRDIQKLEEDGKVISVSGGVQLLERLSSEPTHDDKSLLATD</sequence>
<dbReference type="PANTHER" id="PTHR30363:SF58">
    <property type="entry name" value="REGULATORY PROTEIN, DEOR FAMILY"/>
    <property type="match status" value="1"/>
</dbReference>
<evidence type="ECO:0000256" key="2">
    <source>
        <dbReference type="ARBA" id="ARBA00023125"/>
    </source>
</evidence>
<dbReference type="Proteomes" id="UP000249936">
    <property type="component" value="Unassembled WGS sequence"/>
</dbReference>